<dbReference type="SUPFAM" id="SSF88659">
    <property type="entry name" value="Sigma3 and sigma4 domains of RNA polymerase sigma factors"/>
    <property type="match status" value="1"/>
</dbReference>
<dbReference type="AlphaFoldDB" id="A0A7X5R1C0"/>
<dbReference type="InterPro" id="IPR013324">
    <property type="entry name" value="RNA_pol_sigma_r3/r4-like"/>
</dbReference>
<keyword evidence="6" id="KW-1133">Transmembrane helix</keyword>
<dbReference type="InterPro" id="IPR007627">
    <property type="entry name" value="RNA_pol_sigma70_r2"/>
</dbReference>
<dbReference type="GO" id="GO:0003677">
    <property type="term" value="F:DNA binding"/>
    <property type="evidence" value="ECO:0007669"/>
    <property type="project" value="UniProtKB-KW"/>
</dbReference>
<protein>
    <submittedName>
        <fullName evidence="9">RNA polymerase sigma factor (Sigma-70 family)</fullName>
    </submittedName>
</protein>
<evidence type="ECO:0000313" key="9">
    <source>
        <dbReference type="EMBL" id="NIH53791.1"/>
    </source>
</evidence>
<dbReference type="InterPro" id="IPR036388">
    <property type="entry name" value="WH-like_DNA-bd_sf"/>
</dbReference>
<evidence type="ECO:0000256" key="5">
    <source>
        <dbReference type="ARBA" id="ARBA00023163"/>
    </source>
</evidence>
<evidence type="ECO:0000256" key="4">
    <source>
        <dbReference type="ARBA" id="ARBA00023125"/>
    </source>
</evidence>
<evidence type="ECO:0000256" key="3">
    <source>
        <dbReference type="ARBA" id="ARBA00023082"/>
    </source>
</evidence>
<dbReference type="Gene3D" id="1.10.10.10">
    <property type="entry name" value="Winged helix-like DNA-binding domain superfamily/Winged helix DNA-binding domain"/>
    <property type="match status" value="1"/>
</dbReference>
<keyword evidence="3" id="KW-0731">Sigma factor</keyword>
<dbReference type="RefSeq" id="WP_167149695.1">
    <property type="nucleotide sequence ID" value="NZ_JAAMOX010000001.1"/>
</dbReference>
<dbReference type="InterPro" id="IPR014284">
    <property type="entry name" value="RNA_pol_sigma-70_dom"/>
</dbReference>
<feature type="domain" description="RNA polymerase sigma factor 70 region 4 type 2" evidence="8">
    <location>
        <begin position="133"/>
        <end position="179"/>
    </location>
</feature>
<accession>A0A7X5R1C0</accession>
<evidence type="ECO:0000256" key="2">
    <source>
        <dbReference type="ARBA" id="ARBA00023015"/>
    </source>
</evidence>
<keyword evidence="6" id="KW-0812">Transmembrane</keyword>
<keyword evidence="6" id="KW-0472">Membrane</keyword>
<dbReference type="InterPro" id="IPR013325">
    <property type="entry name" value="RNA_pol_sigma_r2"/>
</dbReference>
<comment type="caution">
    <text evidence="9">The sequence shown here is derived from an EMBL/GenBank/DDBJ whole genome shotgun (WGS) entry which is preliminary data.</text>
</comment>
<keyword evidence="10" id="KW-1185">Reference proteome</keyword>
<dbReference type="NCBIfam" id="TIGR02937">
    <property type="entry name" value="sigma70-ECF"/>
    <property type="match status" value="1"/>
</dbReference>
<dbReference type="GO" id="GO:0016987">
    <property type="term" value="F:sigma factor activity"/>
    <property type="evidence" value="ECO:0007669"/>
    <property type="project" value="UniProtKB-KW"/>
</dbReference>
<keyword evidence="5" id="KW-0804">Transcription</keyword>
<evidence type="ECO:0000256" key="1">
    <source>
        <dbReference type="ARBA" id="ARBA00010641"/>
    </source>
</evidence>
<comment type="similarity">
    <text evidence="1">Belongs to the sigma-70 factor family. ECF subfamily.</text>
</comment>
<organism evidence="9 10">
    <name type="scientific">Lysinibacter cavernae</name>
    <dbReference type="NCBI Taxonomy" id="1640652"/>
    <lineage>
        <taxon>Bacteria</taxon>
        <taxon>Bacillati</taxon>
        <taxon>Actinomycetota</taxon>
        <taxon>Actinomycetes</taxon>
        <taxon>Micrococcales</taxon>
        <taxon>Microbacteriaceae</taxon>
        <taxon>Lysinibacter</taxon>
    </lineage>
</organism>
<dbReference type="Pfam" id="PF08281">
    <property type="entry name" value="Sigma70_r4_2"/>
    <property type="match status" value="1"/>
</dbReference>
<dbReference type="SUPFAM" id="SSF88946">
    <property type="entry name" value="Sigma2 domain of RNA polymerase sigma factors"/>
    <property type="match status" value="1"/>
</dbReference>
<reference evidence="9 10" key="1">
    <citation type="submission" date="2020-02" db="EMBL/GenBank/DDBJ databases">
        <title>Sequencing the genomes of 1000 actinobacteria strains.</title>
        <authorList>
            <person name="Klenk H.-P."/>
        </authorList>
    </citation>
    <scope>NUCLEOTIDE SEQUENCE [LARGE SCALE GENOMIC DNA]</scope>
    <source>
        <strain evidence="9 10">DSM 27960</strain>
    </source>
</reference>
<evidence type="ECO:0000313" key="10">
    <source>
        <dbReference type="Proteomes" id="UP000541033"/>
    </source>
</evidence>
<evidence type="ECO:0000259" key="7">
    <source>
        <dbReference type="Pfam" id="PF04542"/>
    </source>
</evidence>
<dbReference type="Pfam" id="PF04542">
    <property type="entry name" value="Sigma70_r2"/>
    <property type="match status" value="1"/>
</dbReference>
<keyword evidence="4" id="KW-0238">DNA-binding</keyword>
<gene>
    <name evidence="9" type="ORF">FHX76_001659</name>
</gene>
<feature type="transmembrane region" description="Helical" evidence="6">
    <location>
        <begin position="251"/>
        <end position="268"/>
    </location>
</feature>
<evidence type="ECO:0000259" key="8">
    <source>
        <dbReference type="Pfam" id="PF08281"/>
    </source>
</evidence>
<name>A0A7X5R1C0_9MICO</name>
<dbReference type="PANTHER" id="PTHR43133">
    <property type="entry name" value="RNA POLYMERASE ECF-TYPE SIGMA FACTO"/>
    <property type="match status" value="1"/>
</dbReference>
<dbReference type="GO" id="GO:0006352">
    <property type="term" value="P:DNA-templated transcription initiation"/>
    <property type="evidence" value="ECO:0007669"/>
    <property type="project" value="InterPro"/>
</dbReference>
<dbReference type="InterPro" id="IPR039425">
    <property type="entry name" value="RNA_pol_sigma-70-like"/>
</dbReference>
<feature type="transmembrane region" description="Helical" evidence="6">
    <location>
        <begin position="288"/>
        <end position="312"/>
    </location>
</feature>
<evidence type="ECO:0000256" key="6">
    <source>
        <dbReference type="SAM" id="Phobius"/>
    </source>
</evidence>
<sequence length="404" mass="43529">MKNSESEPTGPMEARSDTELVIAYRLGDESAATALFERHYTDVLNSAGNVARNRLHAEEFASEAFTKVLEAIRRGKGPTEHFRGYLRQALRNIAIDYYQDSSNYITVDDFSEVQEETTPDSSALFEAGDSEVVSAFRNLPERYRQILYLGLVEGRSGKEIAEFFDLNEGAVRVLMHRAKDGLRLEYLEQVARVATFGACAGRCKDLAKRAVHKLSAKREAVLVQHLAGCVNCRAADENLEMLVERFNSKHVGGVLAGVAGAVVLPSFTKLGGGSAAAALFTFSKTVAAAPLMFGAVAATVVVVVGGTVVAGATTAQRNDVIEVPSGTGTCKVTLEATHESNEAGRFLARNSGNQACTVGYSLNGRVLVDEADVRTDYLFVATQPGTYSVTINVGERSETHEFAL</sequence>
<dbReference type="Gene3D" id="1.10.1740.10">
    <property type="match status" value="1"/>
</dbReference>
<dbReference type="InterPro" id="IPR013249">
    <property type="entry name" value="RNA_pol_sigma70_r4_t2"/>
</dbReference>
<dbReference type="Proteomes" id="UP000541033">
    <property type="component" value="Unassembled WGS sequence"/>
</dbReference>
<feature type="domain" description="RNA polymerase sigma-70 region 2" evidence="7">
    <location>
        <begin position="35"/>
        <end position="101"/>
    </location>
</feature>
<proteinExistence type="inferred from homology"/>
<dbReference type="EMBL" id="JAAMOX010000001">
    <property type="protein sequence ID" value="NIH53791.1"/>
    <property type="molecule type" value="Genomic_DNA"/>
</dbReference>
<keyword evidence="2" id="KW-0805">Transcription regulation</keyword>
<dbReference type="PANTHER" id="PTHR43133:SF8">
    <property type="entry name" value="RNA POLYMERASE SIGMA FACTOR HI_1459-RELATED"/>
    <property type="match status" value="1"/>
</dbReference>
<dbReference type="CDD" id="cd06171">
    <property type="entry name" value="Sigma70_r4"/>
    <property type="match status" value="1"/>
</dbReference>